<keyword evidence="2" id="KW-0378">Hydrolase</keyword>
<keyword evidence="2" id="KW-0255">Endonuclease</keyword>
<accession>A0A8S5U4M3</accession>
<organism evidence="2">
    <name type="scientific">Caudovirales sp. ct2KA10</name>
    <dbReference type="NCBI Taxonomy" id="2825757"/>
    <lineage>
        <taxon>Viruses</taxon>
        <taxon>Duplodnaviria</taxon>
        <taxon>Heunggongvirae</taxon>
        <taxon>Uroviricota</taxon>
        <taxon>Caudoviricetes</taxon>
    </lineage>
</organism>
<keyword evidence="2" id="KW-0540">Nuclease</keyword>
<protein>
    <submittedName>
        <fullName evidence="2">HNH endonuclease bacteriophage, HNH Endonuclease, DNA.52A</fullName>
    </submittedName>
</protein>
<reference evidence="2" key="1">
    <citation type="journal article" date="2021" name="Proc. Natl. Acad. Sci. U.S.A.">
        <title>A Catalog of Tens of Thousands of Viruses from Human Metagenomes Reveals Hidden Associations with Chronic Diseases.</title>
        <authorList>
            <person name="Tisza M.J."/>
            <person name="Buck C.B."/>
        </authorList>
    </citation>
    <scope>NUCLEOTIDE SEQUENCE</scope>
    <source>
        <strain evidence="2">Ct2KA10</strain>
    </source>
</reference>
<feature type="domain" description="HNH nuclease" evidence="1">
    <location>
        <begin position="24"/>
        <end position="77"/>
    </location>
</feature>
<dbReference type="EMBL" id="BK016009">
    <property type="protein sequence ID" value="DAF89395.1"/>
    <property type="molecule type" value="Genomic_DNA"/>
</dbReference>
<proteinExistence type="predicted"/>
<sequence>MNKTNHYKGEENPHYKYGAGEFVRKRAEIKAKIGKCERCGKDLTNAGHYEWVVHHKNHNHYDNSEGNYELLCKRCHQLEHKCINNIPKTYEKVCLLCGEPYTAKAHNQKYCPECLKVQRNMRRYRSFEQIKAYILQNKV</sequence>
<evidence type="ECO:0000313" key="2">
    <source>
        <dbReference type="EMBL" id="DAF89395.1"/>
    </source>
</evidence>
<name>A0A8S5U4M3_9CAUD</name>
<dbReference type="GO" id="GO:0004519">
    <property type="term" value="F:endonuclease activity"/>
    <property type="evidence" value="ECO:0007669"/>
    <property type="project" value="UniProtKB-KW"/>
</dbReference>
<evidence type="ECO:0000259" key="1">
    <source>
        <dbReference type="SMART" id="SM00507"/>
    </source>
</evidence>
<dbReference type="Pfam" id="PF01844">
    <property type="entry name" value="HNH"/>
    <property type="match status" value="1"/>
</dbReference>
<dbReference type="InterPro" id="IPR002711">
    <property type="entry name" value="HNH"/>
</dbReference>
<dbReference type="CDD" id="cd00085">
    <property type="entry name" value="HNHc"/>
    <property type="match status" value="1"/>
</dbReference>
<dbReference type="SMART" id="SM00507">
    <property type="entry name" value="HNHc"/>
    <property type="match status" value="1"/>
</dbReference>
<dbReference type="GO" id="GO:0008270">
    <property type="term" value="F:zinc ion binding"/>
    <property type="evidence" value="ECO:0007669"/>
    <property type="project" value="InterPro"/>
</dbReference>
<dbReference type="InterPro" id="IPR003615">
    <property type="entry name" value="HNH_nuc"/>
</dbReference>
<dbReference type="GO" id="GO:0003676">
    <property type="term" value="F:nucleic acid binding"/>
    <property type="evidence" value="ECO:0007669"/>
    <property type="project" value="InterPro"/>
</dbReference>